<sequence>MTIKKANSNDHEILTQITKKSKAHWGYSNEQIEIWSEFLTVSKRIYRNKSSL</sequence>
<dbReference type="EMBL" id="JAGYVZ010000017">
    <property type="protein sequence ID" value="MBS7232814.1"/>
    <property type="molecule type" value="Genomic_DNA"/>
</dbReference>
<dbReference type="RefSeq" id="WP_213303662.1">
    <property type="nucleotide sequence ID" value="NZ_JAGYVZ010000017.1"/>
</dbReference>
<organism evidence="1 2">
    <name type="scientific">Flavobacterium psychroterrae</name>
    <dbReference type="NCBI Taxonomy" id="2133767"/>
    <lineage>
        <taxon>Bacteria</taxon>
        <taxon>Pseudomonadati</taxon>
        <taxon>Bacteroidota</taxon>
        <taxon>Flavobacteriia</taxon>
        <taxon>Flavobacteriales</taxon>
        <taxon>Flavobacteriaceae</taxon>
        <taxon>Flavobacterium</taxon>
    </lineage>
</organism>
<reference evidence="1 2" key="1">
    <citation type="journal article" date="2018" name="Int. J. Syst. Evol. Microbiol.">
        <title>Flavobacterium chryseum sp. nov. and Flavobacterium psychroterrae sp. nov., novel environmental bacteria isolated from Antarctica.</title>
        <authorList>
            <person name="Kralova S."/>
            <person name="Svec P."/>
            <person name="Busse H.J."/>
            <person name="Stankova E."/>
            <person name="Vaczi P."/>
            <person name="Sedlacek I."/>
        </authorList>
    </citation>
    <scope>NUCLEOTIDE SEQUENCE [LARGE SCALE GENOMIC DNA]</scope>
    <source>
        <strain evidence="1 2">CCM 8827</strain>
    </source>
</reference>
<accession>A0ABS5PET8</accession>
<name>A0ABS5PET8_9FLAO</name>
<keyword evidence="2" id="KW-1185">Reference proteome</keyword>
<proteinExistence type="predicted"/>
<gene>
    <name evidence="1" type="ORF">KHA90_17485</name>
</gene>
<comment type="caution">
    <text evidence="1">The sequence shown here is derived from an EMBL/GenBank/DDBJ whole genome shotgun (WGS) entry which is preliminary data.</text>
</comment>
<dbReference type="Proteomes" id="UP000722625">
    <property type="component" value="Unassembled WGS sequence"/>
</dbReference>
<evidence type="ECO:0000313" key="2">
    <source>
        <dbReference type="Proteomes" id="UP000722625"/>
    </source>
</evidence>
<protein>
    <submittedName>
        <fullName evidence="1">Uncharacterized protein</fullName>
    </submittedName>
</protein>
<evidence type="ECO:0000313" key="1">
    <source>
        <dbReference type="EMBL" id="MBS7232814.1"/>
    </source>
</evidence>